<dbReference type="InterPro" id="IPR003359">
    <property type="entry name" value="PSI_Ycf4_assembly"/>
</dbReference>
<evidence type="ECO:0000256" key="4">
    <source>
        <dbReference type="ARBA" id="ARBA00022531"/>
    </source>
</evidence>
<dbReference type="GO" id="GO:0009535">
    <property type="term" value="C:chloroplast thylakoid membrane"/>
    <property type="evidence" value="ECO:0007669"/>
    <property type="project" value="UniProtKB-SubCell"/>
</dbReference>
<keyword evidence="7 10" id="KW-0793">Thylakoid</keyword>
<name>A0A191T682_9VIRI</name>
<evidence type="ECO:0000256" key="6">
    <source>
        <dbReference type="ARBA" id="ARBA00022989"/>
    </source>
</evidence>
<dbReference type="GO" id="GO:0009522">
    <property type="term" value="C:photosystem I"/>
    <property type="evidence" value="ECO:0007669"/>
    <property type="project" value="InterPro"/>
</dbReference>
<evidence type="ECO:0000256" key="8">
    <source>
        <dbReference type="ARBA" id="ARBA00023136"/>
    </source>
</evidence>
<evidence type="ECO:0000256" key="5">
    <source>
        <dbReference type="ARBA" id="ARBA00022692"/>
    </source>
</evidence>
<feature type="transmembrane region" description="Helical" evidence="10">
    <location>
        <begin position="72"/>
        <end position="93"/>
    </location>
</feature>
<dbReference type="PANTHER" id="PTHR33288:SF4">
    <property type="entry name" value="PHOTOSYSTEM I ASSEMBLY PROTEIN YCF4"/>
    <property type="match status" value="1"/>
</dbReference>
<evidence type="ECO:0000256" key="9">
    <source>
        <dbReference type="ARBA" id="ARBA00046286"/>
    </source>
</evidence>
<keyword evidence="11" id="KW-0934">Plastid</keyword>
<evidence type="ECO:0000256" key="7">
    <source>
        <dbReference type="ARBA" id="ARBA00023078"/>
    </source>
</evidence>
<dbReference type="GeneID" id="27985190"/>
<protein>
    <recommendedName>
        <fullName evidence="3 10">Photosystem I assembly protein Ycf4</fullName>
    </recommendedName>
</protein>
<proteinExistence type="inferred from homology"/>
<accession>A0A191T682</accession>
<keyword evidence="4 10" id="KW-0602">Photosynthesis</keyword>
<comment type="similarity">
    <text evidence="2 10">Belongs to the Ycf4 family.</text>
</comment>
<sequence>MKSNLFFREVVVGPRKWSNILWASILLICTIGFLITGLSSYFNNNNLFFQIFFFVKQDDVILFEPQGLLMCFYGIAGFFVSIYLWSMLLWNVGSGYNEFDRQKGILCLFRWGFPGKNRRIRIYCFLEDIKSIRIKTQKNVFSPYNVYLQFKNQQSIPLNQMENFGDLQQMENKAAEIAHFLQVPIQDV</sequence>
<dbReference type="Pfam" id="PF02392">
    <property type="entry name" value="Ycf4"/>
    <property type="match status" value="1"/>
</dbReference>
<comment type="function">
    <text evidence="1 10">Seems to be required for the assembly of the photosystem I complex.</text>
</comment>
<comment type="subcellular location">
    <subcellularLocation>
        <location evidence="9">Plastid thylakoid membrane</location>
        <topology evidence="9">Multi-pass membrane protein</topology>
    </subcellularLocation>
    <subcellularLocation>
        <location evidence="10">Plastid</location>
        <location evidence="10">Chloroplast thylakoid membrane</location>
        <topology evidence="10">Multi-pass membrane protein</topology>
    </subcellularLocation>
</comment>
<gene>
    <name evidence="10 11" type="primary">ycf4</name>
</gene>
<reference evidence="11" key="1">
    <citation type="journal article" date="2016" name="Front. Plant Sci.">
        <title>Comparative Chloroplast Genome Analyses of Streptophyte Green Algae Uncover Major Structural Alterations in the Klebsormidiophyceae, Coleochaetophyceae and Zygnematophyceae.</title>
        <authorList>
            <person name="Lemieux C."/>
            <person name="Otis C."/>
            <person name="Turmel M."/>
        </authorList>
    </citation>
    <scope>NUCLEOTIDE SEQUENCE</scope>
</reference>
<geneLocation type="chloroplast" evidence="11"/>
<evidence type="ECO:0000313" key="11">
    <source>
        <dbReference type="EMBL" id="ANI25905.1"/>
    </source>
</evidence>
<keyword evidence="8 10" id="KW-0472">Membrane</keyword>
<dbReference type="RefSeq" id="YP_009258749.1">
    <property type="nucleotide sequence ID" value="NC_030359.1"/>
</dbReference>
<dbReference type="GO" id="GO:0015979">
    <property type="term" value="P:photosynthesis"/>
    <property type="evidence" value="ECO:0007669"/>
    <property type="project" value="UniProtKB-UniRule"/>
</dbReference>
<dbReference type="HAMAP" id="MF_00437">
    <property type="entry name" value="Ycf4"/>
    <property type="match status" value="1"/>
</dbReference>
<keyword evidence="11" id="KW-0150">Chloroplast</keyword>
<keyword evidence="5 10" id="KW-0812">Transmembrane</keyword>
<keyword evidence="6 10" id="KW-1133">Transmembrane helix</keyword>
<evidence type="ECO:0000256" key="1">
    <source>
        <dbReference type="ARBA" id="ARBA00002862"/>
    </source>
</evidence>
<organism evidence="11">
    <name type="scientific">Cylindrocystis brebissonii</name>
    <dbReference type="NCBI Taxonomy" id="102167"/>
    <lineage>
        <taxon>Eukaryota</taxon>
        <taxon>Viridiplantae</taxon>
        <taxon>Streptophyta</taxon>
        <taxon>Zygnematophyceae</taxon>
        <taxon>Zygnematophycidae</taxon>
        <taxon>Zygnematales</taxon>
        <taxon>Mesotaeniaceae</taxon>
        <taxon>Cylindrocystis</taxon>
    </lineage>
</organism>
<dbReference type="AlphaFoldDB" id="A0A191T682"/>
<evidence type="ECO:0000256" key="3">
    <source>
        <dbReference type="ARBA" id="ARBA00015395"/>
    </source>
</evidence>
<dbReference type="PANTHER" id="PTHR33288">
    <property type="match status" value="1"/>
</dbReference>
<evidence type="ECO:0000256" key="10">
    <source>
        <dbReference type="HAMAP-Rule" id="MF_00437"/>
    </source>
</evidence>
<evidence type="ECO:0000256" key="2">
    <source>
        <dbReference type="ARBA" id="ARBA00008198"/>
    </source>
</evidence>
<dbReference type="EMBL" id="KU646495">
    <property type="protein sequence ID" value="ANI25905.1"/>
    <property type="molecule type" value="Genomic_DNA"/>
</dbReference>
<feature type="transmembrane region" description="Helical" evidence="10">
    <location>
        <begin position="20"/>
        <end position="42"/>
    </location>
</feature>